<name>A0AC61N0E2_9FIRM</name>
<evidence type="ECO:0000313" key="2">
    <source>
        <dbReference type="Proteomes" id="UP000682782"/>
    </source>
</evidence>
<dbReference type="EMBL" id="CP068393">
    <property type="protein sequence ID" value="QUC68383.1"/>
    <property type="molecule type" value="Genomic_DNA"/>
</dbReference>
<accession>A0AC61N0E2</accession>
<sequence length="152" mass="16687">MKRLIGILLVVLMVFSLSAAMAQRVECATGGFSVKLPDHFVEENLVGDPDLCFYWHGNKLTVQGYASYQGEIAGSDLFEVLTGTETESGYVSINGMSMLYARTEESGDVIISYTWMDRGNSVTLEFTYSADESSVEKTVNSIINSIQFDAGH</sequence>
<dbReference type="Proteomes" id="UP000682782">
    <property type="component" value="Chromosome"/>
</dbReference>
<evidence type="ECO:0000313" key="1">
    <source>
        <dbReference type="EMBL" id="QUC68383.1"/>
    </source>
</evidence>
<protein>
    <submittedName>
        <fullName evidence="1">Uncharacterized protein</fullName>
    </submittedName>
</protein>
<proteinExistence type="predicted"/>
<organism evidence="1 2">
    <name type="scientific">Aristaeella hokkaidonensis</name>
    <dbReference type="NCBI Taxonomy" id="3046382"/>
    <lineage>
        <taxon>Bacteria</taxon>
        <taxon>Bacillati</taxon>
        <taxon>Bacillota</taxon>
        <taxon>Clostridia</taxon>
        <taxon>Eubacteriales</taxon>
        <taxon>Aristaeellaceae</taxon>
        <taxon>Aristaeella</taxon>
    </lineage>
</organism>
<gene>
    <name evidence="1" type="ORF">JYE49_06750</name>
</gene>
<reference evidence="1" key="1">
    <citation type="submission" date="2021-01" db="EMBL/GenBank/DDBJ databases">
        <title>Complete genome sequence of Clostridiales bacterium R-7.</title>
        <authorList>
            <person name="Mahoney-Kurpe S.C."/>
            <person name="Palevich N."/>
            <person name="Koike S."/>
            <person name="Moon C.D."/>
            <person name="Attwood G.T."/>
        </authorList>
    </citation>
    <scope>NUCLEOTIDE SEQUENCE</scope>
    <source>
        <strain evidence="1">R-7</strain>
    </source>
</reference>
<keyword evidence="2" id="KW-1185">Reference proteome</keyword>